<accession>A0A645J8U2</accession>
<gene>
    <name evidence="1" type="ORF">SDC9_203607</name>
</gene>
<dbReference type="Gene3D" id="3.40.50.150">
    <property type="entry name" value="Vaccinia Virus protein VP39"/>
    <property type="match status" value="1"/>
</dbReference>
<dbReference type="AlphaFoldDB" id="A0A645J8U2"/>
<dbReference type="Pfam" id="PF13489">
    <property type="entry name" value="Methyltransf_23"/>
    <property type="match status" value="1"/>
</dbReference>
<dbReference type="PANTHER" id="PTHR43861">
    <property type="entry name" value="TRANS-ACONITATE 2-METHYLTRANSFERASE-RELATED"/>
    <property type="match status" value="1"/>
</dbReference>
<organism evidence="1">
    <name type="scientific">bioreactor metagenome</name>
    <dbReference type="NCBI Taxonomy" id="1076179"/>
    <lineage>
        <taxon>unclassified sequences</taxon>
        <taxon>metagenomes</taxon>
        <taxon>ecological metagenomes</taxon>
    </lineage>
</organism>
<sequence length="170" mass="20108">MRNGLDVVDNVDKLDEKIGGKFDEKFDYITLFHVLEHLKDPIQLLKKLETKLTDSGEIIIEVPNADDALITIYNNYWFMSFVFWSCHLFVFNAHTLLNLVEKAGFKVNYIKHVQRYGLCNHFWWQFFKKPGGHKKLWFLNWGFINRWYEKSLASLNATDTIIVSISRNDT</sequence>
<name>A0A645J8U2_9ZZZZ</name>
<dbReference type="EMBL" id="VSSQ01125678">
    <property type="protein sequence ID" value="MPN55923.1"/>
    <property type="molecule type" value="Genomic_DNA"/>
</dbReference>
<proteinExistence type="predicted"/>
<comment type="caution">
    <text evidence="1">The sequence shown here is derived from an EMBL/GenBank/DDBJ whole genome shotgun (WGS) entry which is preliminary data.</text>
</comment>
<dbReference type="InterPro" id="IPR029063">
    <property type="entry name" value="SAM-dependent_MTases_sf"/>
</dbReference>
<protein>
    <recommendedName>
        <fullName evidence="2">Ubiquinone biosynthesis O-methyltransferase</fullName>
    </recommendedName>
</protein>
<evidence type="ECO:0000313" key="1">
    <source>
        <dbReference type="EMBL" id="MPN55923.1"/>
    </source>
</evidence>
<evidence type="ECO:0008006" key="2">
    <source>
        <dbReference type="Google" id="ProtNLM"/>
    </source>
</evidence>
<reference evidence="1" key="1">
    <citation type="submission" date="2019-08" db="EMBL/GenBank/DDBJ databases">
        <authorList>
            <person name="Kucharzyk K."/>
            <person name="Murdoch R.W."/>
            <person name="Higgins S."/>
            <person name="Loffler F."/>
        </authorList>
    </citation>
    <scope>NUCLEOTIDE SEQUENCE</scope>
</reference>
<dbReference type="SUPFAM" id="SSF53335">
    <property type="entry name" value="S-adenosyl-L-methionine-dependent methyltransferases"/>
    <property type="match status" value="1"/>
</dbReference>